<dbReference type="Gene3D" id="3.10.450.40">
    <property type="match status" value="1"/>
</dbReference>
<accession>A0A250FR96</accession>
<dbReference type="EMBL" id="CP022386">
    <property type="protein sequence ID" value="ATA87604.1"/>
    <property type="molecule type" value="Genomic_DNA"/>
</dbReference>
<reference evidence="3 5" key="3">
    <citation type="submission" date="2023-12" db="EMBL/GenBank/DDBJ databases">
        <title>Genomic sequences of Capnocytophaga and Parvimonas strains.</title>
        <authorList>
            <person name="Watt R.M."/>
            <person name="Wang M."/>
            <person name="Yang T."/>
            <person name="Tong W.M."/>
        </authorList>
    </citation>
    <scope>NUCLEOTIDE SEQUENCE [LARGE SCALE GENOMIC DNA]</scope>
    <source>
        <strain evidence="3 5">CCUG 13156</strain>
    </source>
</reference>
<dbReference type="AlphaFoldDB" id="A0A250FR96"/>
<evidence type="ECO:0000313" key="3">
    <source>
        <dbReference type="EMBL" id="MEB3041771.1"/>
    </source>
</evidence>
<evidence type="ECO:0000259" key="1">
    <source>
        <dbReference type="Pfam" id="PF04965"/>
    </source>
</evidence>
<dbReference type="RefSeq" id="WP_095910834.1">
    <property type="nucleotide sequence ID" value="NZ_CAUVLU010000044.1"/>
</dbReference>
<evidence type="ECO:0000313" key="2">
    <source>
        <dbReference type="EMBL" id="ATA87604.1"/>
    </source>
</evidence>
<name>A0A250FR96_9FLAO</name>
<dbReference type="InterPro" id="IPR007048">
    <property type="entry name" value="IraD/Gp25-like"/>
</dbReference>
<feature type="domain" description="IraD/Gp25-like" evidence="1">
    <location>
        <begin position="28"/>
        <end position="123"/>
    </location>
</feature>
<gene>
    <name evidence="2" type="ORF">CGC50_10850</name>
    <name evidence="3" type="ORF">VJJ49_13890</name>
</gene>
<dbReference type="SUPFAM" id="SSF160719">
    <property type="entry name" value="gpW/gp25-like"/>
    <property type="match status" value="1"/>
</dbReference>
<sequence>MFQKNYKIPFDPDSLIKEYNAIETCNTAESIARNIMLLIMTRKGENRYDPQYGNEVWDIEFENSVSLVDWENIFIKSLKEQITNYEPRITVPKVEVHIAYVEHSYDTKKFSEIKRRAKIAISAKMVETGEPFQFTTEIFLSPMSVD</sequence>
<organism evidence="2 4">
    <name type="scientific">Capnocytophaga gingivalis</name>
    <dbReference type="NCBI Taxonomy" id="1017"/>
    <lineage>
        <taxon>Bacteria</taxon>
        <taxon>Pseudomonadati</taxon>
        <taxon>Bacteroidota</taxon>
        <taxon>Flavobacteriia</taxon>
        <taxon>Flavobacteriales</taxon>
        <taxon>Flavobacteriaceae</taxon>
        <taxon>Capnocytophaga</taxon>
    </lineage>
</organism>
<evidence type="ECO:0000313" key="5">
    <source>
        <dbReference type="Proteomes" id="UP001324270"/>
    </source>
</evidence>
<dbReference type="GeneID" id="84809049"/>
<dbReference type="Proteomes" id="UP000217250">
    <property type="component" value="Chromosome"/>
</dbReference>
<dbReference type="KEGG" id="cgh:CGC50_10850"/>
<reference evidence="4" key="2">
    <citation type="submission" date="2017-06" db="EMBL/GenBank/DDBJ databases">
        <title>Capnocytophaga spp. assemblies.</title>
        <authorList>
            <person name="Gulvik C.A."/>
        </authorList>
    </citation>
    <scope>NUCLEOTIDE SEQUENCE [LARGE SCALE GENOMIC DNA]</scope>
    <source>
        <strain evidence="4">H1496</strain>
    </source>
</reference>
<protein>
    <submittedName>
        <fullName evidence="3">GPW/gp25 family protein</fullName>
    </submittedName>
</protein>
<keyword evidence="5" id="KW-1185">Reference proteome</keyword>
<dbReference type="Pfam" id="PF04965">
    <property type="entry name" value="GPW_gp25"/>
    <property type="match status" value="1"/>
</dbReference>
<dbReference type="EMBL" id="JAYKBV010000031">
    <property type="protein sequence ID" value="MEB3041771.1"/>
    <property type="molecule type" value="Genomic_DNA"/>
</dbReference>
<reference evidence="2" key="1">
    <citation type="journal article" date="2017" name="Genome Announc.">
        <title>Twelve Complete Reference Genomes of Clinical Isolates in the Capnocytophaga Genus.</title>
        <authorList>
            <person name="Villarma A."/>
            <person name="Gulvik C.A."/>
            <person name="Rowe L.A."/>
            <person name="Sheth M."/>
            <person name="Juieng P."/>
            <person name="Nicholson A.C."/>
            <person name="Loparev V.N."/>
            <person name="McQuiston J.R."/>
        </authorList>
    </citation>
    <scope>NUCLEOTIDE SEQUENCE</scope>
    <source>
        <strain evidence="2">H1496</strain>
    </source>
</reference>
<evidence type="ECO:0000313" key="4">
    <source>
        <dbReference type="Proteomes" id="UP000217250"/>
    </source>
</evidence>
<proteinExistence type="predicted"/>
<dbReference type="OrthoDB" id="1161413at2"/>
<dbReference type="Proteomes" id="UP001324270">
    <property type="component" value="Unassembled WGS sequence"/>
</dbReference>